<dbReference type="InterPro" id="IPR038584">
    <property type="entry name" value="Ribosomal_bL33_sf"/>
</dbReference>
<comment type="caution">
    <text evidence="4">The sequence shown here is derived from an EMBL/GenBank/DDBJ whole genome shotgun (WGS) entry which is preliminary data.</text>
</comment>
<dbReference type="InterPro" id="IPR001705">
    <property type="entry name" value="Ribosomal_bL33"/>
</dbReference>
<dbReference type="SUPFAM" id="SSF57829">
    <property type="entry name" value="Zn-binding ribosomal proteins"/>
    <property type="match status" value="1"/>
</dbReference>
<gene>
    <name evidence="4" type="ORF">LCGC14_2419050</name>
</gene>
<evidence type="ECO:0000256" key="1">
    <source>
        <dbReference type="ARBA" id="ARBA00007596"/>
    </source>
</evidence>
<dbReference type="GO" id="GO:0005840">
    <property type="term" value="C:ribosome"/>
    <property type="evidence" value="ECO:0007669"/>
    <property type="project" value="UniProtKB-KW"/>
</dbReference>
<evidence type="ECO:0000256" key="3">
    <source>
        <dbReference type="ARBA" id="ARBA00023274"/>
    </source>
</evidence>
<dbReference type="HAMAP" id="MF_00294">
    <property type="entry name" value="Ribosomal_bL33"/>
    <property type="match status" value="1"/>
</dbReference>
<organism evidence="4">
    <name type="scientific">marine sediment metagenome</name>
    <dbReference type="NCBI Taxonomy" id="412755"/>
    <lineage>
        <taxon>unclassified sequences</taxon>
        <taxon>metagenomes</taxon>
        <taxon>ecological metagenomes</taxon>
    </lineage>
</organism>
<dbReference type="GO" id="GO:0005737">
    <property type="term" value="C:cytoplasm"/>
    <property type="evidence" value="ECO:0007669"/>
    <property type="project" value="UniProtKB-ARBA"/>
</dbReference>
<accession>A0A0F9EJJ6</accession>
<evidence type="ECO:0008006" key="5">
    <source>
        <dbReference type="Google" id="ProtNLM"/>
    </source>
</evidence>
<dbReference type="GO" id="GO:0006412">
    <property type="term" value="P:translation"/>
    <property type="evidence" value="ECO:0007669"/>
    <property type="project" value="InterPro"/>
</dbReference>
<dbReference type="NCBIfam" id="TIGR01023">
    <property type="entry name" value="rpmG_bact"/>
    <property type="match status" value="1"/>
</dbReference>
<name>A0A0F9EJJ6_9ZZZZ</name>
<dbReference type="GO" id="GO:1990904">
    <property type="term" value="C:ribonucleoprotein complex"/>
    <property type="evidence" value="ECO:0007669"/>
    <property type="project" value="UniProtKB-KW"/>
</dbReference>
<dbReference type="AlphaFoldDB" id="A0A0F9EJJ6"/>
<keyword evidence="2" id="KW-0689">Ribosomal protein</keyword>
<evidence type="ECO:0000313" key="4">
    <source>
        <dbReference type="EMBL" id="KKL24068.1"/>
    </source>
</evidence>
<dbReference type="EMBL" id="LAZR01036731">
    <property type="protein sequence ID" value="KKL24068.1"/>
    <property type="molecule type" value="Genomic_DNA"/>
</dbReference>
<dbReference type="InterPro" id="IPR011332">
    <property type="entry name" value="Ribosomal_zn-bd"/>
</dbReference>
<dbReference type="NCBIfam" id="NF001764">
    <property type="entry name" value="PRK00504.1"/>
    <property type="match status" value="1"/>
</dbReference>
<dbReference type="Gene3D" id="2.20.28.120">
    <property type="entry name" value="Ribosomal protein L33"/>
    <property type="match status" value="1"/>
</dbReference>
<sequence length="55" mass="6465">MAKSKAREYVWMQCGSCNALNYRTEVRVAGGVPKLSLKKYCPKERRHTQHKLKRK</sequence>
<evidence type="ECO:0000256" key="2">
    <source>
        <dbReference type="ARBA" id="ARBA00022980"/>
    </source>
</evidence>
<comment type="similarity">
    <text evidence="1">Belongs to the bacterial ribosomal protein bL33 family.</text>
</comment>
<keyword evidence="3" id="KW-0687">Ribonucleoprotein</keyword>
<dbReference type="GO" id="GO:0003735">
    <property type="term" value="F:structural constituent of ribosome"/>
    <property type="evidence" value="ECO:0007669"/>
    <property type="project" value="InterPro"/>
</dbReference>
<dbReference type="Pfam" id="PF00471">
    <property type="entry name" value="Ribosomal_L33"/>
    <property type="match status" value="1"/>
</dbReference>
<protein>
    <recommendedName>
        <fullName evidence="5">50S ribosomal protein L33</fullName>
    </recommendedName>
</protein>
<proteinExistence type="inferred from homology"/>
<reference evidence="4" key="1">
    <citation type="journal article" date="2015" name="Nature">
        <title>Complex archaea that bridge the gap between prokaryotes and eukaryotes.</title>
        <authorList>
            <person name="Spang A."/>
            <person name="Saw J.H."/>
            <person name="Jorgensen S.L."/>
            <person name="Zaremba-Niedzwiedzka K."/>
            <person name="Martijn J."/>
            <person name="Lind A.E."/>
            <person name="van Eijk R."/>
            <person name="Schleper C."/>
            <person name="Guy L."/>
            <person name="Ettema T.J."/>
        </authorList>
    </citation>
    <scope>NUCLEOTIDE SEQUENCE</scope>
</reference>